<accession>A0A2P8FD03</accession>
<evidence type="ECO:0000313" key="4">
    <source>
        <dbReference type="EMBL" id="PSL19582.1"/>
    </source>
</evidence>
<dbReference type="PANTHER" id="PTHR43800">
    <property type="entry name" value="PEPTIDYL-LYSINE N-ACETYLTRANSFERASE YJAB"/>
    <property type="match status" value="1"/>
</dbReference>
<dbReference type="InterPro" id="IPR000182">
    <property type="entry name" value="GNAT_dom"/>
</dbReference>
<dbReference type="GO" id="GO:0016747">
    <property type="term" value="F:acyltransferase activity, transferring groups other than amino-acyl groups"/>
    <property type="evidence" value="ECO:0007669"/>
    <property type="project" value="InterPro"/>
</dbReference>
<evidence type="ECO:0000259" key="3">
    <source>
        <dbReference type="PROSITE" id="PS51186"/>
    </source>
</evidence>
<dbReference type="AlphaFoldDB" id="A0A2P8FD03"/>
<dbReference type="OrthoDB" id="7205533at2"/>
<keyword evidence="5" id="KW-1185">Reference proteome</keyword>
<evidence type="ECO:0000313" key="5">
    <source>
        <dbReference type="Proteomes" id="UP000240418"/>
    </source>
</evidence>
<feature type="domain" description="N-acetyltransferase" evidence="3">
    <location>
        <begin position="1"/>
        <end position="140"/>
    </location>
</feature>
<keyword evidence="2" id="KW-0012">Acyltransferase</keyword>
<reference evidence="4 5" key="1">
    <citation type="submission" date="2018-03" db="EMBL/GenBank/DDBJ databases">
        <title>Genomic Encyclopedia of Archaeal and Bacterial Type Strains, Phase II (KMG-II): from individual species to whole genera.</title>
        <authorList>
            <person name="Goeker M."/>
        </authorList>
    </citation>
    <scope>NUCLEOTIDE SEQUENCE [LARGE SCALE GENOMIC DNA]</scope>
    <source>
        <strain evidence="4 5">DSM 100673</strain>
    </source>
</reference>
<dbReference type="PANTHER" id="PTHR43800:SF1">
    <property type="entry name" value="PEPTIDYL-LYSINE N-ACETYLTRANSFERASE YJAB"/>
    <property type="match status" value="1"/>
</dbReference>
<protein>
    <submittedName>
        <fullName evidence="4">Putative acetyltransferase</fullName>
    </submittedName>
</protein>
<dbReference type="Pfam" id="PF13508">
    <property type="entry name" value="Acetyltransf_7"/>
    <property type="match status" value="1"/>
</dbReference>
<dbReference type="PROSITE" id="PS51186">
    <property type="entry name" value="GNAT"/>
    <property type="match status" value="1"/>
</dbReference>
<gene>
    <name evidence="4" type="ORF">CLV88_1054</name>
</gene>
<keyword evidence="1 4" id="KW-0808">Transferase</keyword>
<name>A0A2P8FD03_9RHOB</name>
<sequence>MIREYTHNDTNALIAIWEKANALAHPFLARDFVAFVKDAMRNMYLPNAETWVLEENGSPIGFIAMIGNEIGGLFLDPAHHGQGHGRAMVDYVVELKGPLRVEVFEDNKVGRPFYERYGFEFVEDYLHEQSGAVNVKMSMPGAASI</sequence>
<evidence type="ECO:0000256" key="2">
    <source>
        <dbReference type="ARBA" id="ARBA00023315"/>
    </source>
</evidence>
<dbReference type="CDD" id="cd04301">
    <property type="entry name" value="NAT_SF"/>
    <property type="match status" value="1"/>
</dbReference>
<comment type="caution">
    <text evidence="4">The sequence shown here is derived from an EMBL/GenBank/DDBJ whole genome shotgun (WGS) entry which is preliminary data.</text>
</comment>
<dbReference type="Gene3D" id="3.40.630.30">
    <property type="match status" value="1"/>
</dbReference>
<dbReference type="RefSeq" id="WP_106608257.1">
    <property type="nucleotide sequence ID" value="NZ_PYGJ01000005.1"/>
</dbReference>
<dbReference type="SUPFAM" id="SSF55729">
    <property type="entry name" value="Acyl-CoA N-acyltransferases (Nat)"/>
    <property type="match status" value="1"/>
</dbReference>
<proteinExistence type="predicted"/>
<organism evidence="4 5">
    <name type="scientific">Shimia abyssi</name>
    <dbReference type="NCBI Taxonomy" id="1662395"/>
    <lineage>
        <taxon>Bacteria</taxon>
        <taxon>Pseudomonadati</taxon>
        <taxon>Pseudomonadota</taxon>
        <taxon>Alphaproteobacteria</taxon>
        <taxon>Rhodobacterales</taxon>
        <taxon>Roseobacteraceae</taxon>
    </lineage>
</organism>
<dbReference type="Proteomes" id="UP000240418">
    <property type="component" value="Unassembled WGS sequence"/>
</dbReference>
<evidence type="ECO:0000256" key="1">
    <source>
        <dbReference type="ARBA" id="ARBA00022679"/>
    </source>
</evidence>
<dbReference type="InterPro" id="IPR016181">
    <property type="entry name" value="Acyl_CoA_acyltransferase"/>
</dbReference>
<dbReference type="EMBL" id="PYGJ01000005">
    <property type="protein sequence ID" value="PSL19582.1"/>
    <property type="molecule type" value="Genomic_DNA"/>
</dbReference>